<dbReference type="Pfam" id="PF03480">
    <property type="entry name" value="DctP"/>
    <property type="match status" value="1"/>
</dbReference>
<dbReference type="NCBIfam" id="NF037995">
    <property type="entry name" value="TRAP_S1"/>
    <property type="match status" value="1"/>
</dbReference>
<evidence type="ECO:0000313" key="3">
    <source>
        <dbReference type="Proteomes" id="UP000280792"/>
    </source>
</evidence>
<protein>
    <recommendedName>
        <fullName evidence="4">C4-dicarboxylate ABC transporter substrate-binding protein</fullName>
    </recommendedName>
</protein>
<accession>A0A3P3VIT7</accession>
<dbReference type="PROSITE" id="PS51257">
    <property type="entry name" value="PROKAR_LIPOPROTEIN"/>
    <property type="match status" value="1"/>
</dbReference>
<dbReference type="PANTHER" id="PTHR33376">
    <property type="match status" value="1"/>
</dbReference>
<comment type="caution">
    <text evidence="2">The sequence shown here is derived from an EMBL/GenBank/DDBJ whole genome shotgun (WGS) entry which is preliminary data.</text>
</comment>
<dbReference type="RefSeq" id="WP_125016575.1">
    <property type="nucleotide sequence ID" value="NZ_QWEZ01000002.1"/>
</dbReference>
<dbReference type="PANTHER" id="PTHR33376:SF5">
    <property type="entry name" value="EXTRACYTOPLASMIC SOLUTE RECEPTOR PROTEIN"/>
    <property type="match status" value="1"/>
</dbReference>
<dbReference type="Gene3D" id="3.40.190.10">
    <property type="entry name" value="Periplasmic binding protein-like II"/>
    <property type="match status" value="1"/>
</dbReference>
<keyword evidence="3" id="KW-1185">Reference proteome</keyword>
<dbReference type="Proteomes" id="UP000280792">
    <property type="component" value="Unassembled WGS sequence"/>
</dbReference>
<dbReference type="AlphaFoldDB" id="A0A3P3VIT7"/>
<evidence type="ECO:0008006" key="4">
    <source>
        <dbReference type="Google" id="ProtNLM"/>
    </source>
</evidence>
<dbReference type="SUPFAM" id="SSF53850">
    <property type="entry name" value="Periplasmic binding protein-like II"/>
    <property type="match status" value="1"/>
</dbReference>
<dbReference type="GO" id="GO:0055085">
    <property type="term" value="P:transmembrane transport"/>
    <property type="evidence" value="ECO:0007669"/>
    <property type="project" value="InterPro"/>
</dbReference>
<gene>
    <name evidence="2" type="ORF">D0544_12340</name>
</gene>
<reference evidence="2 3" key="1">
    <citation type="submission" date="2018-08" db="EMBL/GenBank/DDBJ databases">
        <authorList>
            <person name="Khan S.A."/>
        </authorList>
    </citation>
    <scope>NUCLEOTIDE SEQUENCE [LARGE SCALE GENOMIC DNA]</scope>
    <source>
        <strain evidence="2 3">GTF-13</strain>
    </source>
</reference>
<name>A0A3P3VIT7_9GAMM</name>
<organism evidence="2 3">
    <name type="scientific">Aestuariirhabdus litorea</name>
    <dbReference type="NCBI Taxonomy" id="2528527"/>
    <lineage>
        <taxon>Bacteria</taxon>
        <taxon>Pseudomonadati</taxon>
        <taxon>Pseudomonadota</taxon>
        <taxon>Gammaproteobacteria</taxon>
        <taxon>Oceanospirillales</taxon>
        <taxon>Aestuariirhabdaceae</taxon>
        <taxon>Aestuariirhabdus</taxon>
    </lineage>
</organism>
<proteinExistence type="predicted"/>
<dbReference type="InterPro" id="IPR018389">
    <property type="entry name" value="DctP_fam"/>
</dbReference>
<sequence>MEWTPSKMLRRLVLMFFLFAIIGCDQQRQPDQYQWRLQSHALETTLDYQELLLFTERVAKMSNGRLQITPHPGGPGALASGPDIFTAVAEGDIEMGNGWPNWWSAQHPAWAVMNAGPFDFMNIDASMMFFFSGEGTKLANELSNSKGILWRPAWWPGMEFGLLSREPIRGLADMKGKRVRIGPGLPSEVLAEASGSFAIPLVPEEIRPALSKGELDAVEWTTTGGAWDLQLGHLSPFAIVPAIWQPSVLSDFLINQQAYNQLPPDLQTILETAIQAYTLTTTLHSKVKDIEALGLFRNNGTRLTQWSPEDIERWRTASNTVLERYRNRDEFSARLIDSKRAFKATYDDYYQVFGPYDKTAP</sequence>
<dbReference type="InterPro" id="IPR038404">
    <property type="entry name" value="TRAP_DctP_sf"/>
</dbReference>
<dbReference type="Gene3D" id="3.40.190.170">
    <property type="entry name" value="Bacterial extracellular solute-binding protein, family 7"/>
    <property type="match status" value="1"/>
</dbReference>
<evidence type="ECO:0000256" key="1">
    <source>
        <dbReference type="ARBA" id="ARBA00022729"/>
    </source>
</evidence>
<dbReference type="EMBL" id="QWEZ01000002">
    <property type="protein sequence ID" value="RRJ82645.1"/>
    <property type="molecule type" value="Genomic_DNA"/>
</dbReference>
<reference evidence="2 3" key="2">
    <citation type="submission" date="2018-12" db="EMBL/GenBank/DDBJ databases">
        <title>Simiduia agarivorans gen. nov., sp. nov., a marine, agarolytic bacterium isolated from shallow coastal water from Keelung, Taiwan.</title>
        <authorList>
            <person name="Shieh W.Y."/>
        </authorList>
    </citation>
    <scope>NUCLEOTIDE SEQUENCE [LARGE SCALE GENOMIC DNA]</scope>
    <source>
        <strain evidence="2 3">GTF-13</strain>
    </source>
</reference>
<keyword evidence="1" id="KW-0732">Signal</keyword>
<evidence type="ECO:0000313" key="2">
    <source>
        <dbReference type="EMBL" id="RRJ82645.1"/>
    </source>
</evidence>